<keyword evidence="3" id="KW-1185">Reference proteome</keyword>
<gene>
    <name evidence="2" type="ORF">MTR67_023573</name>
</gene>
<dbReference type="AlphaFoldDB" id="A0AAF0TYN9"/>
<proteinExistence type="predicted"/>
<organism evidence="2 3">
    <name type="scientific">Solanum verrucosum</name>
    <dbReference type="NCBI Taxonomy" id="315347"/>
    <lineage>
        <taxon>Eukaryota</taxon>
        <taxon>Viridiplantae</taxon>
        <taxon>Streptophyta</taxon>
        <taxon>Embryophyta</taxon>
        <taxon>Tracheophyta</taxon>
        <taxon>Spermatophyta</taxon>
        <taxon>Magnoliopsida</taxon>
        <taxon>eudicotyledons</taxon>
        <taxon>Gunneridae</taxon>
        <taxon>Pentapetalae</taxon>
        <taxon>asterids</taxon>
        <taxon>lamiids</taxon>
        <taxon>Solanales</taxon>
        <taxon>Solanaceae</taxon>
        <taxon>Solanoideae</taxon>
        <taxon>Solaneae</taxon>
        <taxon>Solanum</taxon>
    </lineage>
</organism>
<dbReference type="PANTHER" id="PTHR33116">
    <property type="entry name" value="REVERSE TRANSCRIPTASE ZINC-BINDING DOMAIN-CONTAINING PROTEIN-RELATED-RELATED"/>
    <property type="match status" value="1"/>
</dbReference>
<name>A0AAF0TYN9_SOLVR</name>
<dbReference type="InterPro" id="IPR000477">
    <property type="entry name" value="RT_dom"/>
</dbReference>
<accession>A0AAF0TYN9</accession>
<dbReference type="Proteomes" id="UP001234989">
    <property type="component" value="Chromosome 5"/>
</dbReference>
<evidence type="ECO:0000313" key="2">
    <source>
        <dbReference type="EMBL" id="WMV30188.1"/>
    </source>
</evidence>
<dbReference type="Pfam" id="PF00078">
    <property type="entry name" value="RVT_1"/>
    <property type="match status" value="1"/>
</dbReference>
<dbReference type="PANTHER" id="PTHR33116:SF82">
    <property type="entry name" value="RNASE H FAMILY PROTEIN"/>
    <property type="match status" value="1"/>
</dbReference>
<protein>
    <recommendedName>
        <fullName evidence="1">Reverse transcriptase domain-containing protein</fullName>
    </recommendedName>
</protein>
<dbReference type="EMBL" id="CP133616">
    <property type="protein sequence ID" value="WMV30188.1"/>
    <property type="molecule type" value="Genomic_DNA"/>
</dbReference>
<feature type="domain" description="Reverse transcriptase" evidence="1">
    <location>
        <begin position="1"/>
        <end position="151"/>
    </location>
</feature>
<reference evidence="2" key="1">
    <citation type="submission" date="2023-08" db="EMBL/GenBank/DDBJ databases">
        <title>A de novo genome assembly of Solanum verrucosum Schlechtendal, a Mexican diploid species geographically isolated from the other diploid A-genome species in potato relatives.</title>
        <authorList>
            <person name="Hosaka K."/>
        </authorList>
    </citation>
    <scope>NUCLEOTIDE SEQUENCE</scope>
    <source>
        <tissue evidence="2">Young leaves</tissue>
    </source>
</reference>
<dbReference type="PROSITE" id="PS50878">
    <property type="entry name" value="RT_POL"/>
    <property type="match status" value="1"/>
</dbReference>
<evidence type="ECO:0000259" key="1">
    <source>
        <dbReference type="PROSITE" id="PS50878"/>
    </source>
</evidence>
<sequence length="410" mass="47552">MVWRIMANNWYSIIINGKRHGFFHSTRGLKQGDPLSPALFILGAEVLSRSLNRLHHNPHYHGFHIERRGPQINHLSFADDIIIFTSGRKHSLKLIMHTLATYERVSGQLINKAKSHFMLHSNAFKTTCDRIRKYTGFHQKETPLTYLGCPLFVGRPKIIYFSELISKVVNRIAGWQSKLLSYGGKVTLIKHVLQSLPIHILAATSTPSTVMKQIQGIMADFFWGWRNDKKKYHWSSWKNLSFPYDEGGIVVRLMNDVCQAFQFKQWWTFRSKQTLWGDFLRAKYCQKSHPISKKWDTGESQAWRLMMKNKHTVESNIQWKIRNGACSFWWDNWLGVGLLAHYTSNNNRFNNDSVLEFIEDGHWNMPKVLQVAPPSEVHNILSMQLQLQQGLPDQAVWKLNTSGLFSVSSA</sequence>
<evidence type="ECO:0000313" key="3">
    <source>
        <dbReference type="Proteomes" id="UP001234989"/>
    </source>
</evidence>